<dbReference type="Proteomes" id="UP001160130">
    <property type="component" value="Unassembled WGS sequence"/>
</dbReference>
<accession>A0ABT6KUN3</accession>
<organism evidence="2 3">
    <name type="scientific">Mycolicibacterium frederiksbergense</name>
    <dbReference type="NCBI Taxonomy" id="117567"/>
    <lineage>
        <taxon>Bacteria</taxon>
        <taxon>Bacillati</taxon>
        <taxon>Actinomycetota</taxon>
        <taxon>Actinomycetes</taxon>
        <taxon>Mycobacteriales</taxon>
        <taxon>Mycobacteriaceae</taxon>
        <taxon>Mycolicibacterium</taxon>
    </lineage>
</organism>
<evidence type="ECO:0000313" key="2">
    <source>
        <dbReference type="EMBL" id="MDH6193705.1"/>
    </source>
</evidence>
<reference evidence="2 3" key="1">
    <citation type="submission" date="2023-04" db="EMBL/GenBank/DDBJ databases">
        <title>Forest soil microbial communities from Buena Vista Peninsula, Colon Province, Panama.</title>
        <authorList>
            <person name="Bouskill N."/>
        </authorList>
    </citation>
    <scope>NUCLEOTIDE SEQUENCE [LARGE SCALE GENOMIC DNA]</scope>
    <source>
        <strain evidence="2 3">AC80</strain>
    </source>
</reference>
<proteinExistence type="predicted"/>
<evidence type="ECO:0000256" key="1">
    <source>
        <dbReference type="SAM" id="MobiDB-lite"/>
    </source>
</evidence>
<name>A0ABT6KUN3_9MYCO</name>
<dbReference type="EMBL" id="JARXVE010000001">
    <property type="protein sequence ID" value="MDH6193705.1"/>
    <property type="molecule type" value="Genomic_DNA"/>
</dbReference>
<protein>
    <recommendedName>
        <fullName evidence="4">TonB C-terminal domain-containing protein</fullName>
    </recommendedName>
</protein>
<evidence type="ECO:0000313" key="3">
    <source>
        <dbReference type="Proteomes" id="UP001160130"/>
    </source>
</evidence>
<keyword evidence="3" id="KW-1185">Reference proteome</keyword>
<sequence length="99" mass="10091">MTLTSFSASRDGSLKDVELRASLAGRAGPPRHRQRVTASIVVPFVSGSSAVDAMLTMTKPAIITPTAQLPSVATRTPATNGGIAPPTMPARLNAGPAPV</sequence>
<comment type="caution">
    <text evidence="2">The sequence shown here is derived from an EMBL/GenBank/DDBJ whole genome shotgun (WGS) entry which is preliminary data.</text>
</comment>
<feature type="region of interest" description="Disordered" evidence="1">
    <location>
        <begin position="72"/>
        <end position="99"/>
    </location>
</feature>
<evidence type="ECO:0008006" key="4">
    <source>
        <dbReference type="Google" id="ProtNLM"/>
    </source>
</evidence>
<gene>
    <name evidence="2" type="ORF">M2272_000326</name>
</gene>